<evidence type="ECO:0000313" key="2">
    <source>
        <dbReference type="Proteomes" id="UP000596742"/>
    </source>
</evidence>
<organism evidence="1 2">
    <name type="scientific">Mytilus galloprovincialis</name>
    <name type="common">Mediterranean mussel</name>
    <dbReference type="NCBI Taxonomy" id="29158"/>
    <lineage>
        <taxon>Eukaryota</taxon>
        <taxon>Metazoa</taxon>
        <taxon>Spiralia</taxon>
        <taxon>Lophotrochozoa</taxon>
        <taxon>Mollusca</taxon>
        <taxon>Bivalvia</taxon>
        <taxon>Autobranchia</taxon>
        <taxon>Pteriomorphia</taxon>
        <taxon>Mytilida</taxon>
        <taxon>Mytiloidea</taxon>
        <taxon>Mytilidae</taxon>
        <taxon>Mytilinae</taxon>
        <taxon>Mytilus</taxon>
    </lineage>
</organism>
<evidence type="ECO:0000313" key="1">
    <source>
        <dbReference type="EMBL" id="VDI42244.1"/>
    </source>
</evidence>
<sequence length="746" mass="85565">MVQRQILLIGFETSCIKPFYECTDGNFHLSLKTTSTPEVLVQLHDAENIDHKEILMVEQNDTSINIRSRLLTKGYYKLELLSKVDEKYTLTTSTPDVLVDLHDAENVDQNEILTVEQDETSVNIRSRLLNKGYYKLQLCGKVDEEYTLVYTVLILNTGKSNWKPFPKNTGHYGPTPDFTDRGFETSCLKPFYECTDGNFHLSLKTSSTPDVLVYLYDAENVDQKENRTVEQDETSVNIRSRLLNKGYYKLQLFVKVDEVYTLVYTVLILNTGESNWKPFPKNTGHYGPKPDFTDRGFETSCLKPFHECTDGNFYLSLKTTSTPEVLVQLHDAENIDHKENLTVGQDETSVNIRSRLLNKGYYKLQLFVKVDEVYPLVYQVLILNTGESNWKPFPKNTGHYGPMPDFTDRGFESSCIKPFYECKDGNFGLFLKTTSTPKILVQLHDAGNVDYKENLMVEQNDTSINIRSPLFKKGYYTLGLFSKRNEKYTLAYTVLILNTGESNWKPFPKNTGHYGPTPDFTDRGFETSCIKPFYECTDGNFHLSLKTSSTPDVLVYLKDAENVDQNEILTVEQDETSVNIRSRLLNKGYYKLQLFGKVDEVYTLVYTVLILNTGESNWKPFPKNTGHYGPTPDFTDRGFETSCIKPFYECTDGNFHLSLKTTSTPDVLVDLHDAENVDQKEILTVEQDETSVNIRSRLLNKGYYKLQLFGKVDEVYTLVYKVLILNTAESDVKSMFPITYTTTTKY</sequence>
<dbReference type="OrthoDB" id="6129702at2759"/>
<comment type="caution">
    <text evidence="1">The sequence shown here is derived from an EMBL/GenBank/DDBJ whole genome shotgun (WGS) entry which is preliminary data.</text>
</comment>
<dbReference type="PANTHER" id="PTHR47020">
    <property type="entry name" value="HILLARIN"/>
    <property type="match status" value="1"/>
</dbReference>
<dbReference type="InterPro" id="IPR053041">
    <property type="entry name" value="Transglut-like_Superfamily_Mod"/>
</dbReference>
<gene>
    <name evidence="1" type="ORF">MGAL_10B066321</name>
</gene>
<dbReference type="PANTHER" id="PTHR47020:SF1">
    <property type="entry name" value="HILLARIN"/>
    <property type="match status" value="1"/>
</dbReference>
<reference evidence="1" key="1">
    <citation type="submission" date="2018-11" db="EMBL/GenBank/DDBJ databases">
        <authorList>
            <person name="Alioto T."/>
            <person name="Alioto T."/>
        </authorList>
    </citation>
    <scope>NUCLEOTIDE SEQUENCE</scope>
</reference>
<dbReference type="AlphaFoldDB" id="A0A8B6EZ32"/>
<protein>
    <submittedName>
        <fullName evidence="1">Uncharacterized protein</fullName>
    </submittedName>
</protein>
<dbReference type="Proteomes" id="UP000596742">
    <property type="component" value="Unassembled WGS sequence"/>
</dbReference>
<proteinExistence type="predicted"/>
<name>A0A8B6EZ32_MYTGA</name>
<accession>A0A8B6EZ32</accession>
<keyword evidence="2" id="KW-1185">Reference proteome</keyword>
<dbReference type="EMBL" id="UYJE01005990">
    <property type="protein sequence ID" value="VDI42244.1"/>
    <property type="molecule type" value="Genomic_DNA"/>
</dbReference>